<dbReference type="InterPro" id="IPR027396">
    <property type="entry name" value="DsrEFH-like"/>
</dbReference>
<dbReference type="PANTHER" id="PTHR37691">
    <property type="entry name" value="BLR3518 PROTEIN"/>
    <property type="match status" value="1"/>
</dbReference>
<dbReference type="Pfam" id="PF02635">
    <property type="entry name" value="DsrE"/>
    <property type="match status" value="1"/>
</dbReference>
<accession>A0ABW8JNC1</accession>
<dbReference type="Gene3D" id="1.10.10.10">
    <property type="entry name" value="Winged helix-like DNA-binding domain superfamily/Winged helix DNA-binding domain"/>
    <property type="match status" value="1"/>
</dbReference>
<dbReference type="NCBIfam" id="NF033788">
    <property type="entry name" value="HTH_metalloreg"/>
    <property type="match status" value="1"/>
</dbReference>
<evidence type="ECO:0000313" key="2">
    <source>
        <dbReference type="EMBL" id="MFK2902504.1"/>
    </source>
</evidence>
<dbReference type="InterPro" id="IPR036390">
    <property type="entry name" value="WH_DNA-bd_sf"/>
</dbReference>
<keyword evidence="3" id="KW-1185">Reference proteome</keyword>
<feature type="domain" description="HTH arsR-type" evidence="1">
    <location>
        <begin position="8"/>
        <end position="103"/>
    </location>
</feature>
<dbReference type="SUPFAM" id="SSF46785">
    <property type="entry name" value="Winged helix' DNA-binding domain"/>
    <property type="match status" value="1"/>
</dbReference>
<dbReference type="InterPro" id="IPR003787">
    <property type="entry name" value="Sulphur_relay_DsrE/F-like"/>
</dbReference>
<dbReference type="InterPro" id="IPR001845">
    <property type="entry name" value="HTH_ArsR_DNA-bd_dom"/>
</dbReference>
<dbReference type="InterPro" id="IPR011991">
    <property type="entry name" value="ArsR-like_HTH"/>
</dbReference>
<dbReference type="CDD" id="cd00090">
    <property type="entry name" value="HTH_ARSR"/>
    <property type="match status" value="1"/>
</dbReference>
<evidence type="ECO:0000259" key="1">
    <source>
        <dbReference type="PROSITE" id="PS50987"/>
    </source>
</evidence>
<dbReference type="PANTHER" id="PTHR37691:SF1">
    <property type="entry name" value="BLR3518 PROTEIN"/>
    <property type="match status" value="1"/>
</dbReference>
<dbReference type="RefSeq" id="WP_404629629.1">
    <property type="nucleotide sequence ID" value="NZ_JADIKM010000001.1"/>
</dbReference>
<dbReference type="EMBL" id="JADIKM010000001">
    <property type="protein sequence ID" value="MFK2902504.1"/>
    <property type="molecule type" value="Genomic_DNA"/>
</dbReference>
<name>A0ABW8JNC1_9GAMM</name>
<dbReference type="Proteomes" id="UP001620460">
    <property type="component" value="Unassembled WGS sequence"/>
</dbReference>
<dbReference type="PRINTS" id="PR00778">
    <property type="entry name" value="HTHARSR"/>
</dbReference>
<dbReference type="SMART" id="SM00418">
    <property type="entry name" value="HTH_ARSR"/>
    <property type="match status" value="1"/>
</dbReference>
<organism evidence="2 3">
    <name type="scientific">Dyella ginsengisoli</name>
    <dbReference type="NCBI Taxonomy" id="363848"/>
    <lineage>
        <taxon>Bacteria</taxon>
        <taxon>Pseudomonadati</taxon>
        <taxon>Pseudomonadota</taxon>
        <taxon>Gammaproteobacteria</taxon>
        <taxon>Lysobacterales</taxon>
        <taxon>Rhodanobacteraceae</taxon>
        <taxon>Dyella</taxon>
    </lineage>
</organism>
<gene>
    <name evidence="2" type="ORF">ISP17_00900</name>
</gene>
<evidence type="ECO:0000313" key="3">
    <source>
        <dbReference type="Proteomes" id="UP001620460"/>
    </source>
</evidence>
<dbReference type="Pfam" id="PF01022">
    <property type="entry name" value="HTH_5"/>
    <property type="match status" value="1"/>
</dbReference>
<dbReference type="SUPFAM" id="SSF75169">
    <property type="entry name" value="DsrEFH-like"/>
    <property type="match status" value="1"/>
</dbReference>
<sequence>MNKETLPLLHQRAHDTARLLQALAHPSRLLVLCRLFRDGESSAGDLSMQLGIAPSALSQHLSRMRDEGLVEQRRQARQLFYRLGSEASGQLPALLTSLCAEVPALAEPPGDDPMKPATLAAVLGLALTSAGAMAAEGFWITPTIEGAGRIHPLPQAHYQPDATASYKVVFSLTGAGKPDQLNPGLQRLARSVNLYTGAGVPLEHLHFVAVASGAATPLVLDDAHYRTAFGQDNPNLPVIARLRAAGVDVAVCGQAVAEHDYPYEAIDRHVSLALSALTTIADLQQQGYALMPL</sequence>
<dbReference type="PROSITE" id="PS50987">
    <property type="entry name" value="HTH_ARSR_2"/>
    <property type="match status" value="1"/>
</dbReference>
<dbReference type="Gene3D" id="3.40.1260.10">
    <property type="entry name" value="DsrEFH-like"/>
    <property type="match status" value="1"/>
</dbReference>
<protein>
    <submittedName>
        <fullName evidence="2">Metalloregulator ArsR/SmtB family transcription factor</fullName>
    </submittedName>
</protein>
<dbReference type="InterPro" id="IPR036388">
    <property type="entry name" value="WH-like_DNA-bd_sf"/>
</dbReference>
<comment type="caution">
    <text evidence="2">The sequence shown here is derived from an EMBL/GenBank/DDBJ whole genome shotgun (WGS) entry which is preliminary data.</text>
</comment>
<proteinExistence type="predicted"/>
<reference evidence="2 3" key="1">
    <citation type="submission" date="2020-10" db="EMBL/GenBank/DDBJ databases">
        <title>Phylogeny of dyella-like bacteria.</title>
        <authorList>
            <person name="Fu J."/>
        </authorList>
    </citation>
    <scope>NUCLEOTIDE SEQUENCE [LARGE SCALE GENOMIC DNA]</scope>
    <source>
        <strain evidence="2 3">Gsoil3046</strain>
    </source>
</reference>